<dbReference type="AlphaFoldDB" id="A0A4V2Z559"/>
<dbReference type="InterPro" id="IPR011033">
    <property type="entry name" value="PRC_barrel-like_sf"/>
</dbReference>
<comment type="caution">
    <text evidence="2">The sequence shown here is derived from an EMBL/GenBank/DDBJ whole genome shotgun (WGS) entry which is preliminary data.</text>
</comment>
<keyword evidence="3" id="KW-1185">Reference proteome</keyword>
<dbReference type="RefSeq" id="WP_131955739.1">
    <property type="nucleotide sequence ID" value="NZ_SMFL01000001.1"/>
</dbReference>
<dbReference type="Gene3D" id="3.90.50.10">
    <property type="entry name" value="Photosynthetic Reaction Center, subunit H, domain 2"/>
    <property type="match status" value="2"/>
</dbReference>
<evidence type="ECO:0000313" key="2">
    <source>
        <dbReference type="EMBL" id="TDE18128.1"/>
    </source>
</evidence>
<accession>A0A4V2Z559</accession>
<gene>
    <name evidence="2" type="ORF">E0F88_00845</name>
</gene>
<dbReference type="EMBL" id="SMFL01000001">
    <property type="protein sequence ID" value="TDE18128.1"/>
    <property type="molecule type" value="Genomic_DNA"/>
</dbReference>
<feature type="domain" description="PRC-barrel" evidence="1">
    <location>
        <begin position="147"/>
        <end position="203"/>
    </location>
</feature>
<protein>
    <submittedName>
        <fullName evidence="2">PRC-barrel domain containing protein</fullName>
    </submittedName>
</protein>
<dbReference type="InterPro" id="IPR027275">
    <property type="entry name" value="PRC-brl_dom"/>
</dbReference>
<organism evidence="2 3">
    <name type="scientific">Dyadobacter psychrotolerans</name>
    <dbReference type="NCBI Taxonomy" id="2541721"/>
    <lineage>
        <taxon>Bacteria</taxon>
        <taxon>Pseudomonadati</taxon>
        <taxon>Bacteroidota</taxon>
        <taxon>Cytophagia</taxon>
        <taxon>Cytophagales</taxon>
        <taxon>Spirosomataceae</taxon>
        <taxon>Dyadobacter</taxon>
    </lineage>
</organism>
<reference evidence="2 3" key="1">
    <citation type="submission" date="2019-03" db="EMBL/GenBank/DDBJ databases">
        <title>Dyadobacter AR-3-6 sp. nov., isolated from arctic soil.</title>
        <authorList>
            <person name="Chaudhary D.K."/>
        </authorList>
    </citation>
    <scope>NUCLEOTIDE SEQUENCE [LARGE SCALE GENOMIC DNA]</scope>
    <source>
        <strain evidence="2 3">AR-3-6</strain>
    </source>
</reference>
<dbReference type="InterPro" id="IPR014747">
    <property type="entry name" value="Bac_photo_RC_H_C"/>
</dbReference>
<sequence length="226" mass="25733">MKKSLKSLTSISLAGTDGQIGKVKDLYIDDESWFIRYWIVDTGDWLPGKKVLISVQSLTIQDWENDVLETDLTLDQIKNSPDIDTEQPVSRQQEKKLYDHFPWRIYWGPDMGSKGELAPLTESVKAALANDPDYHNSYDNPHLRSTYKLIGYDIQTTDGQSGKIVDLIVETENWEIINLVIEMGNWFSSDKVLLPVRAVTEIKWAGSEIAVSLSQLQIKESLPYEP</sequence>
<evidence type="ECO:0000313" key="3">
    <source>
        <dbReference type="Proteomes" id="UP000294850"/>
    </source>
</evidence>
<name>A0A4V2Z559_9BACT</name>
<dbReference type="Pfam" id="PF05239">
    <property type="entry name" value="PRC"/>
    <property type="match status" value="2"/>
</dbReference>
<dbReference type="Proteomes" id="UP000294850">
    <property type="component" value="Unassembled WGS sequence"/>
</dbReference>
<proteinExistence type="predicted"/>
<evidence type="ECO:0000259" key="1">
    <source>
        <dbReference type="Pfam" id="PF05239"/>
    </source>
</evidence>
<dbReference type="GO" id="GO:0030077">
    <property type="term" value="C:plasma membrane light-harvesting complex"/>
    <property type="evidence" value="ECO:0007669"/>
    <property type="project" value="InterPro"/>
</dbReference>
<feature type="domain" description="PRC-barrel" evidence="1">
    <location>
        <begin position="18"/>
        <end position="71"/>
    </location>
</feature>
<dbReference type="OrthoDB" id="9793882at2"/>
<dbReference type="GO" id="GO:0019684">
    <property type="term" value="P:photosynthesis, light reaction"/>
    <property type="evidence" value="ECO:0007669"/>
    <property type="project" value="InterPro"/>
</dbReference>
<dbReference type="SUPFAM" id="SSF50346">
    <property type="entry name" value="PRC-barrel domain"/>
    <property type="match status" value="2"/>
</dbReference>